<dbReference type="Gene3D" id="3.30.70.100">
    <property type="match status" value="1"/>
</dbReference>
<dbReference type="PANTHER" id="PTHR40257:SF1">
    <property type="entry name" value="DUF1330 DOMAIN-CONTAINING PROTEIN"/>
    <property type="match status" value="1"/>
</dbReference>
<gene>
    <name evidence="2" type="ORF">EF096_06525</name>
</gene>
<comment type="caution">
    <text evidence="2">The sequence shown here is derived from an EMBL/GenBank/DDBJ whole genome shotgun (WGS) entry which is preliminary data.</text>
</comment>
<dbReference type="InterPro" id="IPR010753">
    <property type="entry name" value="DUF1330"/>
</dbReference>
<dbReference type="InterPro" id="IPR011008">
    <property type="entry name" value="Dimeric_a/b-barrel"/>
</dbReference>
<organism evidence="2 3">
    <name type="scientific">Pseudomonas neustonica</name>
    <dbReference type="NCBI Taxonomy" id="2487346"/>
    <lineage>
        <taxon>Bacteria</taxon>
        <taxon>Pseudomonadati</taxon>
        <taxon>Pseudomonadota</taxon>
        <taxon>Gammaproteobacteria</taxon>
        <taxon>Pseudomonadales</taxon>
        <taxon>Pseudomonadaceae</taxon>
        <taxon>Pseudomonas</taxon>
    </lineage>
</organism>
<dbReference type="EMBL" id="RKKU01000005">
    <property type="protein sequence ID" value="ROZ86386.1"/>
    <property type="molecule type" value="Genomic_DNA"/>
</dbReference>
<evidence type="ECO:0000313" key="3">
    <source>
        <dbReference type="Proteomes" id="UP000275199"/>
    </source>
</evidence>
<proteinExistence type="predicted"/>
<dbReference type="Pfam" id="PF07045">
    <property type="entry name" value="DUF1330"/>
    <property type="match status" value="1"/>
</dbReference>
<dbReference type="PANTHER" id="PTHR40257">
    <property type="match status" value="1"/>
</dbReference>
<name>A0ABX9XJW5_9PSED</name>
<dbReference type="SUPFAM" id="SSF54909">
    <property type="entry name" value="Dimeric alpha+beta barrel"/>
    <property type="match status" value="1"/>
</dbReference>
<evidence type="ECO:0000259" key="1">
    <source>
        <dbReference type="Pfam" id="PF07045"/>
    </source>
</evidence>
<protein>
    <submittedName>
        <fullName evidence="2">DUF1330 domain-containing protein</fullName>
    </submittedName>
</protein>
<dbReference type="RefSeq" id="WP_123888818.1">
    <property type="nucleotide sequence ID" value="NZ_JBPYCX010000006.1"/>
</dbReference>
<reference evidence="2 3" key="1">
    <citation type="submission" date="2018-11" db="EMBL/GenBank/DDBJ databases">
        <authorList>
            <person name="Jang G.I."/>
            <person name="Hwang C.Y."/>
        </authorList>
    </citation>
    <scope>NUCLEOTIDE SEQUENCE [LARGE SCALE GENOMIC DNA]</scope>
    <source>
        <strain evidence="2 3">SSM26</strain>
    </source>
</reference>
<keyword evidence="3" id="KW-1185">Reference proteome</keyword>
<evidence type="ECO:0000313" key="2">
    <source>
        <dbReference type="EMBL" id="ROZ86386.1"/>
    </source>
</evidence>
<dbReference type="Proteomes" id="UP000275199">
    <property type="component" value="Unassembled WGS sequence"/>
</dbReference>
<accession>A0ABX9XJW5</accession>
<feature type="domain" description="DUF1330" evidence="1">
    <location>
        <begin position="50"/>
        <end position="124"/>
    </location>
</feature>
<sequence length="137" mass="14911">MPSLNPTAGNLKTLVEKVPADTRIQMLNLLRFNAHAEYPSGHDVSPCSGREAYARYLRAVTDKMAAAGATILLQGKALHTLIAPQGEQWDQVLIFEYPSLSAFLSLLDDEEYTAAAVHRTAALMDSRLVCTTAVDAH</sequence>